<evidence type="ECO:0000313" key="8">
    <source>
        <dbReference type="Proteomes" id="UP000800303"/>
    </source>
</evidence>
<keyword evidence="5 6" id="KW-0472">Membrane</keyword>
<dbReference type="PANTHER" id="PTHR23513:SF19">
    <property type="entry name" value="MAJOR FACILITATOR SUPERFAMILY (MFS) PROFILE DOMAIN-CONTAINING PROTEIN"/>
    <property type="match status" value="1"/>
</dbReference>
<comment type="subcellular location">
    <subcellularLocation>
        <location evidence="1">Cell membrane</location>
        <topology evidence="1">Multi-pass membrane protein</topology>
    </subcellularLocation>
</comment>
<name>A0ABX0F370_9BACL</name>
<dbReference type="CDD" id="cd06173">
    <property type="entry name" value="MFS_MefA_like"/>
    <property type="match status" value="1"/>
</dbReference>
<gene>
    <name evidence="7" type="ORF">GYN08_06045</name>
</gene>
<accession>A0ABX0F370</accession>
<evidence type="ECO:0000256" key="2">
    <source>
        <dbReference type="ARBA" id="ARBA00022475"/>
    </source>
</evidence>
<dbReference type="EMBL" id="JAAFGS010000002">
    <property type="protein sequence ID" value="NGZ74875.1"/>
    <property type="molecule type" value="Genomic_DNA"/>
</dbReference>
<feature type="transmembrane region" description="Helical" evidence="6">
    <location>
        <begin position="371"/>
        <end position="390"/>
    </location>
</feature>
<dbReference type="PANTHER" id="PTHR23513">
    <property type="entry name" value="INTEGRAL MEMBRANE EFFLUX PROTEIN-RELATED"/>
    <property type="match status" value="1"/>
</dbReference>
<evidence type="ECO:0000256" key="5">
    <source>
        <dbReference type="ARBA" id="ARBA00023136"/>
    </source>
</evidence>
<dbReference type="SUPFAM" id="SSF103473">
    <property type="entry name" value="MFS general substrate transporter"/>
    <property type="match status" value="1"/>
</dbReference>
<evidence type="ECO:0000313" key="7">
    <source>
        <dbReference type="EMBL" id="NGZ74875.1"/>
    </source>
</evidence>
<reference evidence="7 8" key="1">
    <citation type="submission" date="2020-01" db="EMBL/GenBank/DDBJ databases">
        <title>Polyphasic characterisation and genomic insights into a novel alkali tolerant bacterium VR-M41.</title>
        <authorList>
            <person name="Vemuluri V.R."/>
        </authorList>
    </citation>
    <scope>NUCLEOTIDE SEQUENCE [LARGE SCALE GENOMIC DNA]</scope>
    <source>
        <strain evidence="7 8">VR-M41</strain>
    </source>
</reference>
<organism evidence="7 8">
    <name type="scientific">Saccharibacillus alkalitolerans</name>
    <dbReference type="NCBI Taxonomy" id="2705290"/>
    <lineage>
        <taxon>Bacteria</taxon>
        <taxon>Bacillati</taxon>
        <taxon>Bacillota</taxon>
        <taxon>Bacilli</taxon>
        <taxon>Bacillales</taxon>
        <taxon>Paenibacillaceae</taxon>
        <taxon>Saccharibacillus</taxon>
    </lineage>
</organism>
<comment type="caution">
    <text evidence="7">The sequence shown here is derived from an EMBL/GenBank/DDBJ whole genome shotgun (WGS) entry which is preliminary data.</text>
</comment>
<dbReference type="InterPro" id="IPR011701">
    <property type="entry name" value="MFS"/>
</dbReference>
<evidence type="ECO:0000256" key="4">
    <source>
        <dbReference type="ARBA" id="ARBA00022989"/>
    </source>
</evidence>
<feature type="transmembrane region" description="Helical" evidence="6">
    <location>
        <begin position="71"/>
        <end position="90"/>
    </location>
</feature>
<feature type="transmembrane region" description="Helical" evidence="6">
    <location>
        <begin position="310"/>
        <end position="330"/>
    </location>
</feature>
<dbReference type="RefSeq" id="WP_166273208.1">
    <property type="nucleotide sequence ID" value="NZ_JAAFGS010000002.1"/>
</dbReference>
<keyword evidence="8" id="KW-1185">Reference proteome</keyword>
<dbReference type="InterPro" id="IPR036259">
    <property type="entry name" value="MFS_trans_sf"/>
</dbReference>
<feature type="transmembrane region" description="Helical" evidence="6">
    <location>
        <begin position="280"/>
        <end position="303"/>
    </location>
</feature>
<evidence type="ECO:0000256" key="6">
    <source>
        <dbReference type="SAM" id="Phobius"/>
    </source>
</evidence>
<protein>
    <submittedName>
        <fullName evidence="7">MFS transporter</fullName>
    </submittedName>
</protein>
<dbReference type="Pfam" id="PF07690">
    <property type="entry name" value="MFS_1"/>
    <property type="match status" value="1"/>
</dbReference>
<feature type="transmembrane region" description="Helical" evidence="6">
    <location>
        <begin position="96"/>
        <end position="115"/>
    </location>
</feature>
<dbReference type="Proteomes" id="UP000800303">
    <property type="component" value="Unassembled WGS sequence"/>
</dbReference>
<feature type="transmembrane region" description="Helical" evidence="6">
    <location>
        <begin position="7"/>
        <end position="32"/>
    </location>
</feature>
<proteinExistence type="predicted"/>
<keyword evidence="3 6" id="KW-0812">Transmembrane</keyword>
<evidence type="ECO:0000256" key="1">
    <source>
        <dbReference type="ARBA" id="ARBA00004651"/>
    </source>
</evidence>
<keyword evidence="4 6" id="KW-1133">Transmembrane helix</keyword>
<sequence>MKKQSFYWLWSSQTMSNAADILYVTALTVLVLQGTESVVSTILVPFFRIFSQILSGFLAPLMLRRFRLPRLMLLSQGGQLLVFAALLLYLRAGEGSAPLVPVFALVFVMSFLDGWTTPVRNALVPRLVEKEWLMRANGLISVSDQTVQFAGWGVSGVIVAFAGASRTLLVAGVLYAAALLFTALIREPSGRKASVSVGFGTAEGTAGTAPDDAELIGDEAGQAELSRREALLEGWKLIGRSRKLRALTLIDSIDMLGGSVWVGAFTLLFVQEALGRGEEWWGFINAAYFAGAVLGGLLVVALVKRLQRRLFDSMLTGIFGYSLLTIAYSQTSSPSAALLLVLVMGPFAELSMVARRTLIQQSASDDELPKVLSAQATVLNIIFCASLLGMAKLAETIGIVDLYLYAGGISLLAFFIGAAVRRYFGVRDSIEKNV</sequence>
<feature type="transmembrane region" description="Helical" evidence="6">
    <location>
        <begin position="246"/>
        <end position="268"/>
    </location>
</feature>
<keyword evidence="2" id="KW-1003">Cell membrane</keyword>
<feature type="transmembrane region" description="Helical" evidence="6">
    <location>
        <begin position="336"/>
        <end position="359"/>
    </location>
</feature>
<feature type="transmembrane region" description="Helical" evidence="6">
    <location>
        <begin position="402"/>
        <end position="424"/>
    </location>
</feature>
<evidence type="ECO:0000256" key="3">
    <source>
        <dbReference type="ARBA" id="ARBA00022692"/>
    </source>
</evidence>
<dbReference type="Gene3D" id="1.20.1250.20">
    <property type="entry name" value="MFS general substrate transporter like domains"/>
    <property type="match status" value="2"/>
</dbReference>
<feature type="transmembrane region" description="Helical" evidence="6">
    <location>
        <begin position="168"/>
        <end position="185"/>
    </location>
</feature>